<dbReference type="Proteomes" id="UP000814140">
    <property type="component" value="Unassembled WGS sequence"/>
</dbReference>
<evidence type="ECO:0000313" key="2">
    <source>
        <dbReference type="Proteomes" id="UP000814140"/>
    </source>
</evidence>
<gene>
    <name evidence="1" type="ORF">BV25DRAFT_1894095</name>
</gene>
<name>A0ACB8SIW5_9AGAM</name>
<evidence type="ECO:0000313" key="1">
    <source>
        <dbReference type="EMBL" id="KAI0056383.1"/>
    </source>
</evidence>
<protein>
    <submittedName>
        <fullName evidence="1">Uncharacterized protein</fullName>
    </submittedName>
</protein>
<organism evidence="1 2">
    <name type="scientific">Artomyces pyxidatus</name>
    <dbReference type="NCBI Taxonomy" id="48021"/>
    <lineage>
        <taxon>Eukaryota</taxon>
        <taxon>Fungi</taxon>
        <taxon>Dikarya</taxon>
        <taxon>Basidiomycota</taxon>
        <taxon>Agaricomycotina</taxon>
        <taxon>Agaricomycetes</taxon>
        <taxon>Russulales</taxon>
        <taxon>Auriscalpiaceae</taxon>
        <taxon>Artomyces</taxon>
    </lineage>
</organism>
<proteinExistence type="predicted"/>
<reference evidence="1" key="2">
    <citation type="journal article" date="2022" name="New Phytol.">
        <title>Evolutionary transition to the ectomycorrhizal habit in the genomes of a hyperdiverse lineage of mushroom-forming fungi.</title>
        <authorList>
            <person name="Looney B."/>
            <person name="Miyauchi S."/>
            <person name="Morin E."/>
            <person name="Drula E."/>
            <person name="Courty P.E."/>
            <person name="Kohler A."/>
            <person name="Kuo A."/>
            <person name="LaButti K."/>
            <person name="Pangilinan J."/>
            <person name="Lipzen A."/>
            <person name="Riley R."/>
            <person name="Andreopoulos W."/>
            <person name="He G."/>
            <person name="Johnson J."/>
            <person name="Nolan M."/>
            <person name="Tritt A."/>
            <person name="Barry K.W."/>
            <person name="Grigoriev I.V."/>
            <person name="Nagy L.G."/>
            <person name="Hibbett D."/>
            <person name="Henrissat B."/>
            <person name="Matheny P.B."/>
            <person name="Labbe J."/>
            <person name="Martin F.M."/>
        </authorList>
    </citation>
    <scope>NUCLEOTIDE SEQUENCE</scope>
    <source>
        <strain evidence="1">HHB10654</strain>
    </source>
</reference>
<keyword evidence="2" id="KW-1185">Reference proteome</keyword>
<accession>A0ACB8SIW5</accession>
<dbReference type="EMBL" id="MU277265">
    <property type="protein sequence ID" value="KAI0056383.1"/>
    <property type="molecule type" value="Genomic_DNA"/>
</dbReference>
<comment type="caution">
    <text evidence="1">The sequence shown here is derived from an EMBL/GenBank/DDBJ whole genome shotgun (WGS) entry which is preliminary data.</text>
</comment>
<sequence length="239" mass="27393">MAFLHRHCIVHTDIREDNILTNQFGSENFRTTTSKLRDALHRQDLMTHAIIDFDLARMLPPGTDYLDAAELRHWCPLNQPTRSAGELQYDPFVRNVGTLGGMFCSKFQAFTKDVPLMAPCLDRMVTIDTQQRFTAAEELDFLQNVRRPSLTYQLFHAQAVRPIGRWTHDRWQGLPPEFVEKRAAYRAPKPSAKTVFLRRVCKSQAGSHVDRMARRAVRLVRTQLGRFSSGPAYVSPLAP</sequence>
<reference evidence="1" key="1">
    <citation type="submission" date="2021-03" db="EMBL/GenBank/DDBJ databases">
        <authorList>
            <consortium name="DOE Joint Genome Institute"/>
            <person name="Ahrendt S."/>
            <person name="Looney B.P."/>
            <person name="Miyauchi S."/>
            <person name="Morin E."/>
            <person name="Drula E."/>
            <person name="Courty P.E."/>
            <person name="Chicoki N."/>
            <person name="Fauchery L."/>
            <person name="Kohler A."/>
            <person name="Kuo A."/>
            <person name="Labutti K."/>
            <person name="Pangilinan J."/>
            <person name="Lipzen A."/>
            <person name="Riley R."/>
            <person name="Andreopoulos W."/>
            <person name="He G."/>
            <person name="Johnson J."/>
            <person name="Barry K.W."/>
            <person name="Grigoriev I.V."/>
            <person name="Nagy L."/>
            <person name="Hibbett D."/>
            <person name="Henrissat B."/>
            <person name="Matheny P.B."/>
            <person name="Labbe J."/>
            <person name="Martin F."/>
        </authorList>
    </citation>
    <scope>NUCLEOTIDE SEQUENCE</scope>
    <source>
        <strain evidence="1">HHB10654</strain>
    </source>
</reference>